<dbReference type="Proteomes" id="UP000187609">
    <property type="component" value="Unassembled WGS sequence"/>
</dbReference>
<proteinExistence type="predicted"/>
<comment type="caution">
    <text evidence="1">The sequence shown here is derived from an EMBL/GenBank/DDBJ whole genome shotgun (WGS) entry which is preliminary data.</text>
</comment>
<keyword evidence="2" id="KW-1185">Reference proteome</keyword>
<gene>
    <name evidence="1" type="ORF">A4A49_59962</name>
</gene>
<organism evidence="1 2">
    <name type="scientific">Nicotiana attenuata</name>
    <name type="common">Coyote tobacco</name>
    <dbReference type="NCBI Taxonomy" id="49451"/>
    <lineage>
        <taxon>Eukaryota</taxon>
        <taxon>Viridiplantae</taxon>
        <taxon>Streptophyta</taxon>
        <taxon>Embryophyta</taxon>
        <taxon>Tracheophyta</taxon>
        <taxon>Spermatophyta</taxon>
        <taxon>Magnoliopsida</taxon>
        <taxon>eudicotyledons</taxon>
        <taxon>Gunneridae</taxon>
        <taxon>Pentapetalae</taxon>
        <taxon>asterids</taxon>
        <taxon>lamiids</taxon>
        <taxon>Solanales</taxon>
        <taxon>Solanaceae</taxon>
        <taxon>Nicotianoideae</taxon>
        <taxon>Nicotianeae</taxon>
        <taxon>Nicotiana</taxon>
    </lineage>
</organism>
<reference evidence="1" key="1">
    <citation type="submission" date="2016-11" db="EMBL/GenBank/DDBJ databases">
        <title>The genome of Nicotiana attenuata.</title>
        <authorList>
            <person name="Xu S."/>
            <person name="Brockmoeller T."/>
            <person name="Gaquerel E."/>
            <person name="Navarro A."/>
            <person name="Kuhl H."/>
            <person name="Gase K."/>
            <person name="Ling Z."/>
            <person name="Zhou W."/>
            <person name="Kreitzer C."/>
            <person name="Stanke M."/>
            <person name="Tang H."/>
            <person name="Lyons E."/>
            <person name="Pandey P."/>
            <person name="Pandey S.P."/>
            <person name="Timmermann B."/>
            <person name="Baldwin I.T."/>
        </authorList>
    </citation>
    <scope>NUCLEOTIDE SEQUENCE [LARGE SCALE GENOMIC DNA]</scope>
    <source>
        <strain evidence="1">UT</strain>
    </source>
</reference>
<evidence type="ECO:0000313" key="1">
    <source>
        <dbReference type="EMBL" id="OIT00433.1"/>
    </source>
</evidence>
<evidence type="ECO:0000313" key="2">
    <source>
        <dbReference type="Proteomes" id="UP000187609"/>
    </source>
</evidence>
<dbReference type="AlphaFoldDB" id="A0A1J6IZB5"/>
<protein>
    <submittedName>
        <fullName evidence="1">Uncharacterized protein</fullName>
    </submittedName>
</protein>
<accession>A0A1J6IZB5</accession>
<feature type="non-terminal residue" evidence="1">
    <location>
        <position position="1"/>
    </location>
</feature>
<dbReference type="Gramene" id="OIT00433">
    <property type="protein sequence ID" value="OIT00433"/>
    <property type="gene ID" value="A4A49_59962"/>
</dbReference>
<sequence>NSFHFSLFRNTLQVTYKKFFLEVIEKDVEASPLKNKAGYSIWDVEARDEQVTFQKSLFAPYYSMEGSKQYSFMEHCLASVDKQKQP</sequence>
<name>A0A1J6IZB5_NICAT</name>
<dbReference type="EMBL" id="MJEQ01037189">
    <property type="protein sequence ID" value="OIT00433.1"/>
    <property type="molecule type" value="Genomic_DNA"/>
</dbReference>